<keyword evidence="13" id="KW-1185">Reference proteome</keyword>
<comment type="caution">
    <text evidence="12">The sequence shown here is derived from an EMBL/GenBank/DDBJ whole genome shotgun (WGS) entry which is preliminary data.</text>
</comment>
<feature type="binding site" evidence="7">
    <location>
        <position position="202"/>
    </location>
    <ligand>
        <name>Zn(2+)</name>
        <dbReference type="ChEBI" id="CHEBI:29105"/>
        <label>2</label>
    </ligand>
</feature>
<name>A0A1R2AZG3_9CILI</name>
<feature type="binding site" evidence="7">
    <location>
        <position position="189"/>
    </location>
    <ligand>
        <name>Zn(2+)</name>
        <dbReference type="ChEBI" id="CHEBI:29105"/>
        <label>1</label>
    </ligand>
</feature>
<evidence type="ECO:0000256" key="1">
    <source>
        <dbReference type="ARBA" id="ARBA00004123"/>
    </source>
</evidence>
<proteinExistence type="inferred from homology"/>
<evidence type="ECO:0000256" key="10">
    <source>
        <dbReference type="SAM" id="Coils"/>
    </source>
</evidence>
<dbReference type="PROSITE" id="PS01359">
    <property type="entry name" value="ZF_PHD_1"/>
    <property type="match status" value="1"/>
</dbReference>
<comment type="similarity">
    <text evidence="2 9">Belongs to the ING family.</text>
</comment>
<evidence type="ECO:0000256" key="8">
    <source>
        <dbReference type="PROSITE-ProRule" id="PRU00146"/>
    </source>
</evidence>
<dbReference type="OrthoDB" id="286641at2759"/>
<dbReference type="InterPro" id="IPR019787">
    <property type="entry name" value="Znf_PHD-finger"/>
</dbReference>
<feature type="coiled-coil region" evidence="10">
    <location>
        <begin position="60"/>
        <end position="127"/>
    </location>
</feature>
<dbReference type="GO" id="GO:0008270">
    <property type="term" value="F:zinc ion binding"/>
    <property type="evidence" value="ECO:0007669"/>
    <property type="project" value="UniProtKB-KW"/>
</dbReference>
<organism evidence="12 13">
    <name type="scientific">Stentor coeruleus</name>
    <dbReference type="NCBI Taxonomy" id="5963"/>
    <lineage>
        <taxon>Eukaryota</taxon>
        <taxon>Sar</taxon>
        <taxon>Alveolata</taxon>
        <taxon>Ciliophora</taxon>
        <taxon>Postciliodesmatophora</taxon>
        <taxon>Heterotrichea</taxon>
        <taxon>Heterotrichida</taxon>
        <taxon>Stentoridae</taxon>
        <taxon>Stentor</taxon>
    </lineage>
</organism>
<dbReference type="SMART" id="SM00249">
    <property type="entry name" value="PHD"/>
    <property type="match status" value="1"/>
</dbReference>
<dbReference type="Gene3D" id="6.10.140.1740">
    <property type="match status" value="1"/>
</dbReference>
<keyword evidence="6 9" id="KW-0539">Nucleus</keyword>
<evidence type="ECO:0000259" key="11">
    <source>
        <dbReference type="PROSITE" id="PS50016"/>
    </source>
</evidence>
<evidence type="ECO:0000313" key="13">
    <source>
        <dbReference type="Proteomes" id="UP000187209"/>
    </source>
</evidence>
<feature type="binding site" evidence="7">
    <location>
        <position position="186"/>
    </location>
    <ligand>
        <name>Zn(2+)</name>
        <dbReference type="ChEBI" id="CHEBI:29105"/>
        <label>1</label>
    </ligand>
</feature>
<comment type="subunit">
    <text evidence="9">Component of an histone acetyltransferase complex. Interacts with H3K4me3 and to a lesser extent with H3K4me2.</text>
</comment>
<dbReference type="Pfam" id="PF12998">
    <property type="entry name" value="ING"/>
    <property type="match status" value="1"/>
</dbReference>
<evidence type="ECO:0000256" key="5">
    <source>
        <dbReference type="ARBA" id="ARBA00022833"/>
    </source>
</evidence>
<evidence type="ECO:0000256" key="7">
    <source>
        <dbReference type="PIRSR" id="PIRSR628651-51"/>
    </source>
</evidence>
<dbReference type="Proteomes" id="UP000187209">
    <property type="component" value="Unassembled WGS sequence"/>
</dbReference>
<dbReference type="PANTHER" id="PTHR10333:SF104">
    <property type="entry name" value="CHROMATIN MODIFICATION-RELATED PROTEIN PNG1"/>
    <property type="match status" value="1"/>
</dbReference>
<dbReference type="InterPro" id="IPR059153">
    <property type="entry name" value="NSD_PHD-1st"/>
</dbReference>
<dbReference type="InterPro" id="IPR028651">
    <property type="entry name" value="ING_fam"/>
</dbReference>
<dbReference type="PANTHER" id="PTHR10333">
    <property type="entry name" value="INHIBITOR OF GROWTH PROTEIN"/>
    <property type="match status" value="1"/>
</dbReference>
<keyword evidence="5 7" id="KW-0862">Zinc</keyword>
<dbReference type="GO" id="GO:0005634">
    <property type="term" value="C:nucleus"/>
    <property type="evidence" value="ECO:0007669"/>
    <property type="project" value="UniProtKB-SubCell"/>
</dbReference>
<comment type="subcellular location">
    <subcellularLocation>
        <location evidence="1 9">Nucleus</location>
    </subcellularLocation>
</comment>
<dbReference type="InterPro" id="IPR013083">
    <property type="entry name" value="Znf_RING/FYVE/PHD"/>
</dbReference>
<evidence type="ECO:0000256" key="4">
    <source>
        <dbReference type="ARBA" id="ARBA00022771"/>
    </source>
</evidence>
<evidence type="ECO:0000256" key="6">
    <source>
        <dbReference type="ARBA" id="ARBA00023242"/>
    </source>
</evidence>
<feature type="binding site" evidence="7">
    <location>
        <position position="164"/>
    </location>
    <ligand>
        <name>Zn(2+)</name>
        <dbReference type="ChEBI" id="CHEBI:29105"/>
        <label>1</label>
    </ligand>
</feature>
<dbReference type="InterPro" id="IPR019786">
    <property type="entry name" value="Zinc_finger_PHD-type_CS"/>
</dbReference>
<dbReference type="AlphaFoldDB" id="A0A1R2AZG3"/>
<dbReference type="GO" id="GO:0006355">
    <property type="term" value="P:regulation of DNA-templated transcription"/>
    <property type="evidence" value="ECO:0007669"/>
    <property type="project" value="TreeGrafter"/>
</dbReference>
<feature type="binding site" evidence="7">
    <location>
        <position position="180"/>
    </location>
    <ligand>
        <name>Zn(2+)</name>
        <dbReference type="ChEBI" id="CHEBI:29105"/>
        <label>2</label>
    </ligand>
</feature>
<dbReference type="GO" id="GO:0006325">
    <property type="term" value="P:chromatin organization"/>
    <property type="evidence" value="ECO:0007669"/>
    <property type="project" value="UniProtKB-KW"/>
</dbReference>
<feature type="binding site" evidence="7">
    <location>
        <position position="205"/>
    </location>
    <ligand>
        <name>Zn(2+)</name>
        <dbReference type="ChEBI" id="CHEBI:29105"/>
        <label>2</label>
    </ligand>
</feature>
<evidence type="ECO:0000256" key="9">
    <source>
        <dbReference type="RuleBase" id="RU361213"/>
    </source>
</evidence>
<dbReference type="GO" id="GO:0035267">
    <property type="term" value="C:NuA4 histone acetyltransferase complex"/>
    <property type="evidence" value="ECO:0007669"/>
    <property type="project" value="TreeGrafter"/>
</dbReference>
<dbReference type="InterPro" id="IPR001965">
    <property type="entry name" value="Znf_PHD"/>
</dbReference>
<dbReference type="EMBL" id="MPUH01001144">
    <property type="protein sequence ID" value="OMJ69911.1"/>
    <property type="molecule type" value="Genomic_DNA"/>
</dbReference>
<keyword evidence="10" id="KW-0175">Coiled coil</keyword>
<feature type="binding site" evidence="7">
    <location>
        <position position="162"/>
    </location>
    <ligand>
        <name>Zn(2+)</name>
        <dbReference type="ChEBI" id="CHEBI:29105"/>
        <label>1</label>
    </ligand>
</feature>
<keyword evidence="9" id="KW-0156">Chromatin regulator</keyword>
<evidence type="ECO:0000256" key="2">
    <source>
        <dbReference type="ARBA" id="ARBA00010210"/>
    </source>
</evidence>
<accession>A0A1R2AZG3</accession>
<dbReference type="PROSITE" id="PS50016">
    <property type="entry name" value="ZF_PHD_2"/>
    <property type="match status" value="1"/>
</dbReference>
<dbReference type="CDD" id="cd15505">
    <property type="entry name" value="PHD_ING"/>
    <property type="match status" value="1"/>
</dbReference>
<gene>
    <name evidence="12" type="ORF">SteCoe_32238</name>
</gene>
<keyword evidence="4 8" id="KW-0863">Zinc-finger</keyword>
<feature type="domain" description="PHD-type" evidence="11">
    <location>
        <begin position="159"/>
        <end position="208"/>
    </location>
</feature>
<evidence type="ECO:0000256" key="3">
    <source>
        <dbReference type="ARBA" id="ARBA00022723"/>
    </source>
</evidence>
<dbReference type="SUPFAM" id="SSF57903">
    <property type="entry name" value="FYVE/PHD zinc finger"/>
    <property type="match status" value="1"/>
</dbReference>
<dbReference type="Gene3D" id="3.30.40.10">
    <property type="entry name" value="Zinc/RING finger domain, C3HC4 (zinc finger)"/>
    <property type="match status" value="1"/>
</dbReference>
<dbReference type="Pfam" id="PF23011">
    <property type="entry name" value="PHD-1st_NSD"/>
    <property type="match status" value="1"/>
</dbReference>
<comment type="domain">
    <text evidence="9">The PHD-type zinc finger mediates the binding to H3K4me3.</text>
</comment>
<dbReference type="SMART" id="SM01408">
    <property type="entry name" value="ING"/>
    <property type="match status" value="1"/>
</dbReference>
<protein>
    <recommendedName>
        <fullName evidence="9">Inhibitor of growth protein</fullName>
    </recommendedName>
</protein>
<sequence length="216" mass="24782">MSYLEEFVNSIGYLPGEVCRSLELIKLLDDNAKAIIEELPILSIQYFSTLEKEQGKVIENADILQNIRNKQQKALSLSEEKIAISKQLLDMIDFHTIKLKQDLEAYKKEVATENEAAEEKIIKKQKNERTIMDMDIPMSMFIDNPEMQEGFDMTNDENKAYCYCGKGSYGEMIECENPNCKREWFHMECVGLTSQPGGSWFCDDCADAKKKNSSKT</sequence>
<dbReference type="InterPro" id="IPR011011">
    <property type="entry name" value="Znf_FYVE_PHD"/>
</dbReference>
<dbReference type="InterPro" id="IPR024610">
    <property type="entry name" value="ING_N_histone-binding"/>
</dbReference>
<keyword evidence="3 7" id="KW-0479">Metal-binding</keyword>
<feature type="binding site" evidence="7">
    <location>
        <position position="175"/>
    </location>
    <ligand>
        <name>Zn(2+)</name>
        <dbReference type="ChEBI" id="CHEBI:29105"/>
        <label>2</label>
    </ligand>
</feature>
<evidence type="ECO:0000313" key="12">
    <source>
        <dbReference type="EMBL" id="OMJ69911.1"/>
    </source>
</evidence>
<reference evidence="12 13" key="1">
    <citation type="submission" date="2016-11" db="EMBL/GenBank/DDBJ databases">
        <title>The macronuclear genome of Stentor coeruleus: a giant cell with tiny introns.</title>
        <authorList>
            <person name="Slabodnick M."/>
            <person name="Ruby J.G."/>
            <person name="Reiff S.B."/>
            <person name="Swart E.C."/>
            <person name="Gosai S."/>
            <person name="Prabakaran S."/>
            <person name="Witkowska E."/>
            <person name="Larue G.E."/>
            <person name="Fisher S."/>
            <person name="Freeman R.M."/>
            <person name="Gunawardena J."/>
            <person name="Chu W."/>
            <person name="Stover N.A."/>
            <person name="Gregory B.D."/>
            <person name="Nowacki M."/>
            <person name="Derisi J."/>
            <person name="Roy S.W."/>
            <person name="Marshall W.F."/>
            <person name="Sood P."/>
        </authorList>
    </citation>
    <scope>NUCLEOTIDE SEQUENCE [LARGE SCALE GENOMIC DNA]</scope>
    <source>
        <strain evidence="12">WM001</strain>
    </source>
</reference>
<comment type="function">
    <text evidence="9">Component of an histone acetyltransferase complex.</text>
</comment>